<organism evidence="2 3">
    <name type="scientific">Chrysochromulina tobinii</name>
    <dbReference type="NCBI Taxonomy" id="1460289"/>
    <lineage>
        <taxon>Eukaryota</taxon>
        <taxon>Haptista</taxon>
        <taxon>Haptophyta</taxon>
        <taxon>Prymnesiophyceae</taxon>
        <taxon>Prymnesiales</taxon>
        <taxon>Chrysochromulinaceae</taxon>
        <taxon>Chrysochromulina</taxon>
    </lineage>
</organism>
<name>A0A0M0JWB8_9EUKA</name>
<accession>A0A0M0JWB8</accession>
<dbReference type="Pfam" id="PF13578">
    <property type="entry name" value="Methyltransf_24"/>
    <property type="match status" value="1"/>
</dbReference>
<dbReference type="OrthoDB" id="186626at2759"/>
<dbReference type="InterPro" id="IPR029063">
    <property type="entry name" value="SAM-dependent_MTases_sf"/>
</dbReference>
<protein>
    <submittedName>
        <fullName evidence="2">Cephalosporin hydroxylase</fullName>
    </submittedName>
</protein>
<reference evidence="3" key="1">
    <citation type="journal article" date="2015" name="PLoS Genet.">
        <title>Genome Sequence and Transcriptome Analyses of Chrysochromulina tobin: Metabolic Tools for Enhanced Algal Fitness in the Prominent Order Prymnesiales (Haptophyceae).</title>
        <authorList>
            <person name="Hovde B.T."/>
            <person name="Deodato C.R."/>
            <person name="Hunsperger H.M."/>
            <person name="Ryken S.A."/>
            <person name="Yost W."/>
            <person name="Jha R.K."/>
            <person name="Patterson J."/>
            <person name="Monnat R.J. Jr."/>
            <person name="Barlow S.B."/>
            <person name="Starkenburg S.R."/>
            <person name="Cattolico R.A."/>
        </authorList>
    </citation>
    <scope>NUCLEOTIDE SEQUENCE</scope>
    <source>
        <strain evidence="3">CCMP291</strain>
    </source>
</reference>
<comment type="caution">
    <text evidence="2">The sequence shown here is derived from an EMBL/GenBank/DDBJ whole genome shotgun (WGS) entry which is preliminary data.</text>
</comment>
<evidence type="ECO:0000313" key="2">
    <source>
        <dbReference type="EMBL" id="KOO30428.1"/>
    </source>
</evidence>
<dbReference type="Gene3D" id="3.40.50.150">
    <property type="entry name" value="Vaccinia Virus protein VP39"/>
    <property type="match status" value="1"/>
</dbReference>
<gene>
    <name evidence="2" type="ORF">Ctob_006047</name>
</gene>
<dbReference type="EMBL" id="JWZX01002228">
    <property type="protein sequence ID" value="KOO30428.1"/>
    <property type="molecule type" value="Genomic_DNA"/>
</dbReference>
<feature type="region of interest" description="Disordered" evidence="1">
    <location>
        <begin position="113"/>
        <end position="135"/>
    </location>
</feature>
<dbReference type="PANTHER" id="PTHR37909:SF1">
    <property type="entry name" value="S-ADENOSYL-L-METHIONINE-DEPENDENT METHYLTRANSFERASES SUPERFAMILY PROTEIN"/>
    <property type="match status" value="1"/>
</dbReference>
<proteinExistence type="predicted"/>
<dbReference type="Proteomes" id="UP000037460">
    <property type="component" value="Unassembled WGS sequence"/>
</dbReference>
<dbReference type="PANTHER" id="PTHR37909">
    <property type="entry name" value="S-ADENOSYL-L-METHIONINE-DEPENDENT METHYLTRANSFERASES SUPERFAMILY PROTEIN"/>
    <property type="match status" value="1"/>
</dbReference>
<dbReference type="AlphaFoldDB" id="A0A0M0JWB8"/>
<evidence type="ECO:0000256" key="1">
    <source>
        <dbReference type="SAM" id="MobiDB-lite"/>
    </source>
</evidence>
<sequence length="135" mass="15242">MPHLNEAFMQHVVDRNLSDVIYPLPMPSILGARLLATTAWLIDLIYIDSAHERGETLIEIHLYWQLLRPGGVLMGDDYREFPAVREDVQEFARCQAVEILFGKHETGSDNTWAILKPPHAKSTTPRGNLGGPGRR</sequence>
<evidence type="ECO:0000313" key="3">
    <source>
        <dbReference type="Proteomes" id="UP000037460"/>
    </source>
</evidence>
<keyword evidence="3" id="KW-1185">Reference proteome</keyword>